<dbReference type="GO" id="GO:0046872">
    <property type="term" value="F:metal ion binding"/>
    <property type="evidence" value="ECO:0007669"/>
    <property type="project" value="UniProtKB-KW"/>
</dbReference>
<keyword evidence="5" id="KW-0378">Hydrolase</keyword>
<sequence length="639" mass="74476">MLAIPIGGSDIVLGVEWLTSLRTIEMDFQVLEVIGFLYQYVKLLRELAPQEWVFKELQDIGNLEFRFAEEQAQDDYASMLAENLLRYPEEHILYGEYAFEIWDPMLVEHTLSFFTPQNMRVDILTKSFDQQSSGVEYEPWFGTPYRIESIPSTLMENWKDPLLIDPDLHLPVKNDFIPSDFSLRSSNILKNCENMEIPRCIIDDPLVKVWYKHDQTFNVPRANAYFLINLKEAYKNVRACVLTELYVNLLRDALNETIYQANVAKLETRISIVGDSLELKISGFNEKLPTLLSKILKFSASFTPAVDRFEVVKEDMERNYRNTNMKPLKHSAYLRLQVLREHFWHVDDKLSCLLSLSLSDLATFIPELLSQLYIEGLCHGNLSEDEAKTITNIFKNTFSALVLPNEIRHKEKILRLPSRGNLTCNAKVKNKSEENSAVELYFQIDQDFEEKSTRARAVADLFEEIVHEPFFNQLRTKEQLGYVVDCSTRMTHRVLGFCFRVQSSKHSPPYLLERIYAFIDKVAQILDEMDDKEFQNYKSSLQEKKLEKDPSLIDETNRHWNQIVEKRYLFEMHKLEADELKNIQKSDIIDWYNSYLNTSSSTCRRLCISVWGCNTHELEDAAESAQFGDVIDDVPAMKL</sequence>
<dbReference type="Pfam" id="PF22456">
    <property type="entry name" value="PqqF-like_C_4"/>
    <property type="match status" value="1"/>
</dbReference>
<dbReference type="GO" id="GO:0008237">
    <property type="term" value="F:metallopeptidase activity"/>
    <property type="evidence" value="ECO:0007669"/>
    <property type="project" value="UniProtKB-KW"/>
</dbReference>
<dbReference type="AlphaFoldDB" id="A0AA38KSQ6"/>
<evidence type="ECO:0000256" key="3">
    <source>
        <dbReference type="ARBA" id="ARBA00022670"/>
    </source>
</evidence>
<proteinExistence type="inferred from homology"/>
<keyword evidence="11" id="KW-1185">Reference proteome</keyword>
<dbReference type="FunFam" id="3.30.830.10:FF:000030">
    <property type="entry name" value="Insulin-degrading enzyme"/>
    <property type="match status" value="1"/>
</dbReference>
<keyword evidence="3" id="KW-0645">Protease</keyword>
<feature type="domain" description="Coenzyme PQQ synthesis protein F-like C-terminal lobe" evidence="9">
    <location>
        <begin position="461"/>
        <end position="560"/>
    </location>
</feature>
<name>A0AA38KSQ6_TAXCH</name>
<dbReference type="Pfam" id="PF16187">
    <property type="entry name" value="Peptidase_M16_M"/>
    <property type="match status" value="1"/>
</dbReference>
<evidence type="ECO:0000256" key="7">
    <source>
        <dbReference type="ARBA" id="ARBA00023049"/>
    </source>
</evidence>
<dbReference type="EMBL" id="JAHRHJ020000007">
    <property type="protein sequence ID" value="KAH9309723.1"/>
    <property type="molecule type" value="Genomic_DNA"/>
</dbReference>
<keyword evidence="7" id="KW-0482">Metalloprotease</keyword>
<comment type="caution">
    <text evidence="10">The sequence shown here is derived from an EMBL/GenBank/DDBJ whole genome shotgun (WGS) entry which is preliminary data.</text>
</comment>
<feature type="domain" description="Peptidase M16 middle/third" evidence="8">
    <location>
        <begin position="65"/>
        <end position="351"/>
    </location>
</feature>
<dbReference type="GO" id="GO:0006508">
    <property type="term" value="P:proteolysis"/>
    <property type="evidence" value="ECO:0007669"/>
    <property type="project" value="UniProtKB-KW"/>
</dbReference>
<gene>
    <name evidence="10" type="ORF">KI387_037634</name>
</gene>
<evidence type="ECO:0000313" key="11">
    <source>
        <dbReference type="Proteomes" id="UP000824469"/>
    </source>
</evidence>
<comment type="similarity">
    <text evidence="2">Belongs to the peptidase M16 family.</text>
</comment>
<dbReference type="PANTHER" id="PTHR43690:SF18">
    <property type="entry name" value="INSULIN-DEGRADING ENZYME-RELATED"/>
    <property type="match status" value="1"/>
</dbReference>
<evidence type="ECO:0000256" key="4">
    <source>
        <dbReference type="ARBA" id="ARBA00022723"/>
    </source>
</evidence>
<dbReference type="FunFam" id="3.30.830.10:FF:000003">
    <property type="entry name" value="Insulin-degrading enzyme"/>
    <property type="match status" value="1"/>
</dbReference>
<evidence type="ECO:0000256" key="6">
    <source>
        <dbReference type="ARBA" id="ARBA00022833"/>
    </source>
</evidence>
<evidence type="ECO:0000256" key="5">
    <source>
        <dbReference type="ARBA" id="ARBA00022801"/>
    </source>
</evidence>
<dbReference type="InterPro" id="IPR011249">
    <property type="entry name" value="Metalloenz_LuxS/M16"/>
</dbReference>
<evidence type="ECO:0000313" key="10">
    <source>
        <dbReference type="EMBL" id="KAH9309723.1"/>
    </source>
</evidence>
<comment type="cofactor">
    <cofactor evidence="1">
        <name>Zn(2+)</name>
        <dbReference type="ChEBI" id="CHEBI:29105"/>
    </cofactor>
</comment>
<keyword evidence="6" id="KW-0862">Zinc</keyword>
<dbReference type="GO" id="GO:0005829">
    <property type="term" value="C:cytosol"/>
    <property type="evidence" value="ECO:0007669"/>
    <property type="project" value="TreeGrafter"/>
</dbReference>
<keyword evidence="4" id="KW-0479">Metal-binding</keyword>
<dbReference type="InterPro" id="IPR054734">
    <property type="entry name" value="PqqF-like_C_4"/>
</dbReference>
<accession>A0AA38KSQ6</accession>
<evidence type="ECO:0000256" key="1">
    <source>
        <dbReference type="ARBA" id="ARBA00001947"/>
    </source>
</evidence>
<dbReference type="Gene3D" id="3.30.830.10">
    <property type="entry name" value="Metalloenzyme, LuxS/M16 peptidase-like"/>
    <property type="match status" value="3"/>
</dbReference>
<evidence type="ECO:0008006" key="12">
    <source>
        <dbReference type="Google" id="ProtNLM"/>
    </source>
</evidence>
<dbReference type="InterPro" id="IPR032632">
    <property type="entry name" value="Peptidase_M16_M"/>
</dbReference>
<protein>
    <recommendedName>
        <fullName evidence="12">Nardilysin</fullName>
    </recommendedName>
</protein>
<organism evidence="10 11">
    <name type="scientific">Taxus chinensis</name>
    <name type="common">Chinese yew</name>
    <name type="synonym">Taxus wallichiana var. chinensis</name>
    <dbReference type="NCBI Taxonomy" id="29808"/>
    <lineage>
        <taxon>Eukaryota</taxon>
        <taxon>Viridiplantae</taxon>
        <taxon>Streptophyta</taxon>
        <taxon>Embryophyta</taxon>
        <taxon>Tracheophyta</taxon>
        <taxon>Spermatophyta</taxon>
        <taxon>Pinopsida</taxon>
        <taxon>Pinidae</taxon>
        <taxon>Conifers II</taxon>
        <taxon>Cupressales</taxon>
        <taxon>Taxaceae</taxon>
        <taxon>Taxus</taxon>
    </lineage>
</organism>
<dbReference type="SUPFAM" id="SSF63411">
    <property type="entry name" value="LuxS/MPP-like metallohydrolase"/>
    <property type="match status" value="3"/>
</dbReference>
<reference evidence="10 11" key="1">
    <citation type="journal article" date="2021" name="Nat. Plants">
        <title>The Taxus genome provides insights into paclitaxel biosynthesis.</title>
        <authorList>
            <person name="Xiong X."/>
            <person name="Gou J."/>
            <person name="Liao Q."/>
            <person name="Li Y."/>
            <person name="Zhou Q."/>
            <person name="Bi G."/>
            <person name="Li C."/>
            <person name="Du R."/>
            <person name="Wang X."/>
            <person name="Sun T."/>
            <person name="Guo L."/>
            <person name="Liang H."/>
            <person name="Lu P."/>
            <person name="Wu Y."/>
            <person name="Zhang Z."/>
            <person name="Ro D.K."/>
            <person name="Shang Y."/>
            <person name="Huang S."/>
            <person name="Yan J."/>
        </authorList>
    </citation>
    <scope>NUCLEOTIDE SEQUENCE [LARGE SCALE GENOMIC DNA]</scope>
    <source>
        <strain evidence="10">Ta-2019</strain>
    </source>
</reference>
<dbReference type="Proteomes" id="UP000824469">
    <property type="component" value="Unassembled WGS sequence"/>
</dbReference>
<evidence type="ECO:0000259" key="8">
    <source>
        <dbReference type="Pfam" id="PF16187"/>
    </source>
</evidence>
<evidence type="ECO:0000256" key="2">
    <source>
        <dbReference type="ARBA" id="ARBA00007261"/>
    </source>
</evidence>
<evidence type="ECO:0000259" key="9">
    <source>
        <dbReference type="Pfam" id="PF22456"/>
    </source>
</evidence>
<dbReference type="PANTHER" id="PTHR43690">
    <property type="entry name" value="NARDILYSIN"/>
    <property type="match status" value="1"/>
</dbReference>
<dbReference type="OMA" id="WGCNTHE"/>
<feature type="non-terminal residue" evidence="10">
    <location>
        <position position="639"/>
    </location>
</feature>
<dbReference type="InterPro" id="IPR050626">
    <property type="entry name" value="Peptidase_M16"/>
</dbReference>